<dbReference type="RefSeq" id="WP_163918179.1">
    <property type="nucleotide sequence ID" value="NZ_AP022593.1"/>
</dbReference>
<name>A0A7I7RWU3_9MYCO</name>
<dbReference type="Proteomes" id="UP000467428">
    <property type="component" value="Chromosome"/>
</dbReference>
<dbReference type="AlphaFoldDB" id="A0A7I7RWU3"/>
<gene>
    <name evidence="1" type="ORF">MARA_18570</name>
</gene>
<protein>
    <submittedName>
        <fullName evidence="1">Uncharacterized protein</fullName>
    </submittedName>
</protein>
<evidence type="ECO:0000313" key="1">
    <source>
        <dbReference type="EMBL" id="BBY48389.1"/>
    </source>
</evidence>
<dbReference type="EMBL" id="AP022593">
    <property type="protein sequence ID" value="BBY48389.1"/>
    <property type="molecule type" value="Genomic_DNA"/>
</dbReference>
<organism evidence="1 2">
    <name type="scientific">Mycolicibacterium arabiense</name>
    <dbReference type="NCBI Taxonomy" id="1286181"/>
    <lineage>
        <taxon>Bacteria</taxon>
        <taxon>Bacillati</taxon>
        <taxon>Actinomycetota</taxon>
        <taxon>Actinomycetes</taxon>
        <taxon>Mycobacteriales</taxon>
        <taxon>Mycobacteriaceae</taxon>
        <taxon>Mycolicibacterium</taxon>
    </lineage>
</organism>
<dbReference type="KEGG" id="marz:MARA_18570"/>
<keyword evidence="2" id="KW-1185">Reference proteome</keyword>
<proteinExistence type="predicted"/>
<reference evidence="1 2" key="1">
    <citation type="journal article" date="2019" name="Emerg. Microbes Infect.">
        <title>Comprehensive subspecies identification of 175 nontuberculous mycobacteria species based on 7547 genomic profiles.</title>
        <authorList>
            <person name="Matsumoto Y."/>
            <person name="Kinjo T."/>
            <person name="Motooka D."/>
            <person name="Nabeya D."/>
            <person name="Jung N."/>
            <person name="Uechi K."/>
            <person name="Horii T."/>
            <person name="Iida T."/>
            <person name="Fujita J."/>
            <person name="Nakamura S."/>
        </authorList>
    </citation>
    <scope>NUCLEOTIDE SEQUENCE [LARGE SCALE GENOMIC DNA]</scope>
    <source>
        <strain evidence="1 2">JCM 18538</strain>
    </source>
</reference>
<accession>A0A7I7RWU3</accession>
<geneLocation type="plasmid" evidence="2">
    <name>pjcm18538 dna</name>
</geneLocation>
<evidence type="ECO:0000313" key="2">
    <source>
        <dbReference type="Proteomes" id="UP000467428"/>
    </source>
</evidence>
<sequence length="315" mass="35445">MPFDGPVVLDAVARFCDTRGLTPTKLSVVARLSRALTIASHHGTDPRWRTAPYWAADDDPGQTLFGHLLPQDLDGPTPNRDDPTRTTADRVLAAELRRRREPTARWTEHNAVVAADRWARFSRSMTTARCAGLGWLVPVRGELLAVPLPAIRTAEGRPDVLHDDTGRPAVEWHDGTGTYFLHGAEFDERHYRKVIASELLIQDIAQLPNADQRSVALTYLSFERLVVDSDAELLDVGVRGTKLYRLPLPFRIRRDRVVGYGLYDYFIHMRDASHPEREFVEWVDPAIGVQRNAELCQAHAFGVTLEQWLAIDAEG</sequence>